<gene>
    <name evidence="2" type="ORF">Tdes44962_MAKER08553</name>
</gene>
<evidence type="ECO:0000313" key="2">
    <source>
        <dbReference type="EMBL" id="KAH9835474.1"/>
    </source>
</evidence>
<keyword evidence="1" id="KW-0472">Membrane</keyword>
<reference evidence="2 3" key="1">
    <citation type="journal article" date="2018" name="IMA Fungus">
        <title>IMA Genome-F 10: Nine draft genome sequences of Claviceps purpurea s.lat., including C. arundinis, C. humidiphila, and C. cf. spartinae, pseudomolecules for the pitch canker pathogen Fusarium circinatum, draft genome of Davidsoniella eucalypti, Grosmannia galeiformis, Quambalaria eucalypti, and Teratosphaeria destructans.</title>
        <authorList>
            <person name="Wingfield B.D."/>
            <person name="Liu M."/>
            <person name="Nguyen H.D."/>
            <person name="Lane F.A."/>
            <person name="Morgan S.W."/>
            <person name="De Vos L."/>
            <person name="Wilken P.M."/>
            <person name="Duong T.A."/>
            <person name="Aylward J."/>
            <person name="Coetzee M.P."/>
            <person name="Dadej K."/>
            <person name="De Beer Z.W."/>
            <person name="Findlay W."/>
            <person name="Havenga M."/>
            <person name="Kolarik M."/>
            <person name="Menzies J.G."/>
            <person name="Naidoo K."/>
            <person name="Pochopski O."/>
            <person name="Shoukouhi P."/>
            <person name="Santana Q.C."/>
            <person name="Seifert K.A."/>
            <person name="Soal N."/>
            <person name="Steenkamp E.T."/>
            <person name="Tatham C.T."/>
            <person name="van der Nest M.A."/>
            <person name="Wingfield M.J."/>
        </authorList>
    </citation>
    <scope>NUCLEOTIDE SEQUENCE [LARGE SCALE GENOMIC DNA]</scope>
    <source>
        <strain evidence="2">CMW44962</strain>
    </source>
</reference>
<dbReference type="Proteomes" id="UP001138500">
    <property type="component" value="Unassembled WGS sequence"/>
</dbReference>
<accession>A0A9W7W4S2</accession>
<feature type="transmembrane region" description="Helical" evidence="1">
    <location>
        <begin position="55"/>
        <end position="72"/>
    </location>
</feature>
<dbReference type="EMBL" id="RIBY02000935">
    <property type="protein sequence ID" value="KAH9835474.1"/>
    <property type="molecule type" value="Genomic_DNA"/>
</dbReference>
<evidence type="ECO:0000313" key="3">
    <source>
        <dbReference type="Proteomes" id="UP001138500"/>
    </source>
</evidence>
<reference evidence="2 3" key="2">
    <citation type="journal article" date="2021" name="Curr. Genet.">
        <title>Genetic response to nitrogen starvation in the aggressive Eucalyptus foliar pathogen Teratosphaeria destructans.</title>
        <authorList>
            <person name="Havenga M."/>
            <person name="Wingfield B.D."/>
            <person name="Wingfield M.J."/>
            <person name="Dreyer L.L."/>
            <person name="Roets F."/>
            <person name="Aylward J."/>
        </authorList>
    </citation>
    <scope>NUCLEOTIDE SEQUENCE [LARGE SCALE GENOMIC DNA]</scope>
    <source>
        <strain evidence="2">CMW44962</strain>
    </source>
</reference>
<keyword evidence="1" id="KW-0812">Transmembrane</keyword>
<sequence length="177" mass="20034">MFDLQIDCEMSVRFLNRPVDAPYGPRLLGPARSHVRVPRSERQCNFSYRARNEDIVYFHFFFFTQLFMYVTYDSVGSRRSRCPGSDGAAQYHRGSGPLGVKTYRLYHPVMTAAFISDGTFDAIPDAVGGKRIVEEDLATATPSKWPGLSTNTLCRISTYCEYDVTAQSERCMNGNEP</sequence>
<keyword evidence="1" id="KW-1133">Transmembrane helix</keyword>
<evidence type="ECO:0000256" key="1">
    <source>
        <dbReference type="SAM" id="Phobius"/>
    </source>
</evidence>
<dbReference type="AlphaFoldDB" id="A0A9W7W4S2"/>
<protein>
    <submittedName>
        <fullName evidence="2">Uncharacterized protein</fullName>
    </submittedName>
</protein>
<name>A0A9W7W4S2_9PEZI</name>
<organism evidence="2 3">
    <name type="scientific">Teratosphaeria destructans</name>
    <dbReference type="NCBI Taxonomy" id="418781"/>
    <lineage>
        <taxon>Eukaryota</taxon>
        <taxon>Fungi</taxon>
        <taxon>Dikarya</taxon>
        <taxon>Ascomycota</taxon>
        <taxon>Pezizomycotina</taxon>
        <taxon>Dothideomycetes</taxon>
        <taxon>Dothideomycetidae</taxon>
        <taxon>Mycosphaerellales</taxon>
        <taxon>Teratosphaeriaceae</taxon>
        <taxon>Teratosphaeria</taxon>
    </lineage>
</organism>
<comment type="caution">
    <text evidence="2">The sequence shown here is derived from an EMBL/GenBank/DDBJ whole genome shotgun (WGS) entry which is preliminary data.</text>
</comment>
<keyword evidence="3" id="KW-1185">Reference proteome</keyword>
<proteinExistence type="predicted"/>